<evidence type="ECO:0000256" key="1">
    <source>
        <dbReference type="ARBA" id="ARBA00004167"/>
    </source>
</evidence>
<dbReference type="InterPro" id="IPR000719">
    <property type="entry name" value="Prot_kinase_dom"/>
</dbReference>
<dbReference type="EMBL" id="JAPMOU010000002">
    <property type="protein sequence ID" value="MDE1460831.1"/>
    <property type="molecule type" value="Genomic_DNA"/>
</dbReference>
<dbReference type="Pfam" id="PF00069">
    <property type="entry name" value="Pkinase"/>
    <property type="match status" value="1"/>
</dbReference>
<dbReference type="InterPro" id="IPR008271">
    <property type="entry name" value="Ser/Thr_kinase_AS"/>
</dbReference>
<keyword evidence="3 4" id="KW-0067">ATP-binding</keyword>
<comment type="subcellular location">
    <subcellularLocation>
        <location evidence="1">Membrane</location>
        <topology evidence="1">Single-pass membrane protein</topology>
    </subcellularLocation>
</comment>
<dbReference type="InterPro" id="IPR029787">
    <property type="entry name" value="Nucleotide_cyclase"/>
</dbReference>
<dbReference type="Gene3D" id="3.30.70.1230">
    <property type="entry name" value="Nucleotide cyclase"/>
    <property type="match status" value="1"/>
</dbReference>
<dbReference type="SUPFAM" id="SSF56112">
    <property type="entry name" value="Protein kinase-like (PK-like)"/>
    <property type="match status" value="1"/>
</dbReference>
<dbReference type="InterPro" id="IPR011009">
    <property type="entry name" value="Kinase-like_dom_sf"/>
</dbReference>
<keyword evidence="7" id="KW-0418">Kinase</keyword>
<dbReference type="PROSITE" id="PS50011">
    <property type="entry name" value="PROTEIN_KINASE_DOM"/>
    <property type="match status" value="1"/>
</dbReference>
<dbReference type="Pfam" id="PF00211">
    <property type="entry name" value="Guanylate_cyc"/>
    <property type="match status" value="1"/>
</dbReference>
<dbReference type="InterPro" id="IPR045269">
    <property type="entry name" value="Atg1-like"/>
</dbReference>
<name>A0ABT5U4C8_9GAMM</name>
<dbReference type="InterPro" id="IPR017441">
    <property type="entry name" value="Protein_kinase_ATP_BS"/>
</dbReference>
<feature type="domain" description="Protein kinase" evidence="5">
    <location>
        <begin position="20"/>
        <end position="289"/>
    </location>
</feature>
<evidence type="ECO:0000256" key="2">
    <source>
        <dbReference type="ARBA" id="ARBA00022741"/>
    </source>
</evidence>
<evidence type="ECO:0000313" key="7">
    <source>
        <dbReference type="EMBL" id="MDE1460831.1"/>
    </source>
</evidence>
<gene>
    <name evidence="7" type="ORF">ORQ98_02500</name>
</gene>
<organism evidence="7 8">
    <name type="scientific">Spartinivicinus poritis</name>
    <dbReference type="NCBI Taxonomy" id="2994640"/>
    <lineage>
        <taxon>Bacteria</taxon>
        <taxon>Pseudomonadati</taxon>
        <taxon>Pseudomonadota</taxon>
        <taxon>Gammaproteobacteria</taxon>
        <taxon>Oceanospirillales</taxon>
        <taxon>Zooshikellaceae</taxon>
        <taxon>Spartinivicinus</taxon>
    </lineage>
</organism>
<protein>
    <submittedName>
        <fullName evidence="7">TOMM system kinase/cyclase fusion protein</fullName>
    </submittedName>
</protein>
<sequence length="1402" mass="159896">MESPELLLINKDVLLHSDKYSLIEKIGEGGFGQVYKAKQTNTGQLVAIKFLTLNPAFDADKKRRYIERFERETLLCSRLHHPHIVRLLDKGREKNNLLYAVFEYVEGLSLKERLAQSGPLLPAETGQIMAQVLDSLAHAHKQGVIHRDIKPANIMLSQVGATTHVKILDFGIGSLVNEARQLDYKTITLTQETLGTPSYSAPEQLRGEPPTPQTDIYVWGLVFLECLTGKPAVSGSNLASIFHKQLSHSNIPIPPAIAGHPVTVLLRRVLNKKVNERAANAAELYHEFSQINLATIVGDLSEQNSLSTPPTTTQAVTASYDKTLVDDTQFFYTSLTEVKQLTVLCLTLHIKAVVEVTPNIEILDTLHRDQKAQCIDTAIRFGAYHVGTLGDTLLFYFGYPKVSENDCRLSARTALEIFSNLTKTNALLKKTQGVEIHPKIGIHTGAVTIYSDATPEGETPNLAMELARLAMPMQVLCSEFTKNQLERYIEFEPTSAKVTSYQQRKLLLYSLKAERAVEAFGFLRANHSNQSFIARQHELNQLIKLLNNNQIKNSTDQNHTQFAHVWGEAGIGKSRLIFEFRRKATSFNHYIAQCLPEHKNNALYPVLNLLKYQYALDSISPEKAIQVLKSQVNKSGQLDEKQSIPILCSWLGLPLPDYLSDVAFSPDSQKQILFITLSCLLNQQSNLTSNQHNLYIFEDIHWADPTTLEFIAYWLASEAFAKNQAIFVSTSREIIPQHLSAHPFTIVELSKLDYNNTAEFIISRFEHQNVSDQVLDIVATRTDGIPLFIEEMVNMLKQKQLVQYLNGIIDFSSPDKINEVPSSLRESLQQKLDSLVYGKETAQLAATIGREFNYKLLVSASSRSEEQVQIDLNELIEADLVYLQRKIGDDTYIFKHALVRDAAYESIPSDKLEGFHKYVADTLVSHFEGFIKNNPGVVADHYHKANDFILASQYGIKDVSNLSQRSLDQEAEQRSKQVNQWIALINSNQSVEKRITNELQLQLNSALLPVRTKIQGWGAKGIKQLAEENIQLINHIKDSNKSNLSNKELSQLKYKAEWVLLIYHHYQGNRKIARKLGEELLKKARQKKDRIQELIVRTTLGQAYFFDCDFSLAKETLAWVIENYDHEKDINLNIEYGFDPYHFSSGNIMAIEALTGNITKALQYRDNCLAQAIKTNNISTIATGYTWGTIYYFIMYDREGMRQWCEEGIKSYGKKFQNNWILDHFYMNYDWTQNQYERAAKTVKDCIESGQVGFLHWYDPLLARTYIEHRMFNEAVNILESSLKRSQGFGDICILSILYRHLAIAYYCQAGYLNKKSEDCFQKAISEAQQRHSIWQEFMAVYEYLKYSEVTSDRRGLYLRLKEIILLLKETNDEKHLNNNAHFIQANSLVLRRFKDERGAIQ</sequence>
<keyword evidence="2 4" id="KW-0547">Nucleotide-binding</keyword>
<dbReference type="InterPro" id="IPR041664">
    <property type="entry name" value="AAA_16"/>
</dbReference>
<dbReference type="NCBIfam" id="TIGR03903">
    <property type="entry name" value="TOMM_kin_cyc"/>
    <property type="match status" value="1"/>
</dbReference>
<dbReference type="CDD" id="cd07302">
    <property type="entry name" value="CHD"/>
    <property type="match status" value="1"/>
</dbReference>
<dbReference type="InterPro" id="IPR027417">
    <property type="entry name" value="P-loop_NTPase"/>
</dbReference>
<dbReference type="CDD" id="cd14014">
    <property type="entry name" value="STKc_PknB_like"/>
    <property type="match status" value="1"/>
</dbReference>
<reference evidence="7 8" key="1">
    <citation type="submission" date="2022-11" db="EMBL/GenBank/DDBJ databases">
        <title>Spartinivicinus poritis sp. nov., isolated from scleractinian coral Porites lutea.</title>
        <authorList>
            <person name="Zhang G."/>
            <person name="Cai L."/>
            <person name="Wei Q."/>
        </authorList>
    </citation>
    <scope>NUCLEOTIDE SEQUENCE [LARGE SCALE GENOMIC DNA]</scope>
    <source>
        <strain evidence="7 8">A2-2</strain>
    </source>
</reference>
<keyword evidence="7" id="KW-0808">Transferase</keyword>
<evidence type="ECO:0000256" key="3">
    <source>
        <dbReference type="ARBA" id="ARBA00022840"/>
    </source>
</evidence>
<proteinExistence type="predicted"/>
<dbReference type="PROSITE" id="PS00108">
    <property type="entry name" value="PROTEIN_KINASE_ST"/>
    <property type="match status" value="1"/>
</dbReference>
<dbReference type="InterPro" id="IPR023889">
    <property type="entry name" value="TOMM_kin_cyc"/>
</dbReference>
<evidence type="ECO:0000256" key="4">
    <source>
        <dbReference type="PROSITE-ProRule" id="PRU10141"/>
    </source>
</evidence>
<dbReference type="GO" id="GO:0016301">
    <property type="term" value="F:kinase activity"/>
    <property type="evidence" value="ECO:0007669"/>
    <property type="project" value="UniProtKB-KW"/>
</dbReference>
<dbReference type="PROSITE" id="PS50125">
    <property type="entry name" value="GUANYLATE_CYCLASE_2"/>
    <property type="match status" value="1"/>
</dbReference>
<dbReference type="SUPFAM" id="SSF55073">
    <property type="entry name" value="Nucleotide cyclase"/>
    <property type="match status" value="1"/>
</dbReference>
<dbReference type="PROSITE" id="PS00107">
    <property type="entry name" value="PROTEIN_KINASE_ATP"/>
    <property type="match status" value="1"/>
</dbReference>
<dbReference type="RefSeq" id="WP_274687201.1">
    <property type="nucleotide sequence ID" value="NZ_JAPMOU010000002.1"/>
</dbReference>
<comment type="caution">
    <text evidence="7">The sequence shown here is derived from an EMBL/GenBank/DDBJ whole genome shotgun (WGS) entry which is preliminary data.</text>
</comment>
<keyword evidence="8" id="KW-1185">Reference proteome</keyword>
<feature type="domain" description="Guanylate cyclase" evidence="6">
    <location>
        <begin position="332"/>
        <end position="467"/>
    </location>
</feature>
<feature type="binding site" evidence="4">
    <location>
        <position position="49"/>
    </location>
    <ligand>
        <name>ATP</name>
        <dbReference type="ChEBI" id="CHEBI:30616"/>
    </ligand>
</feature>
<dbReference type="SUPFAM" id="SSF52540">
    <property type="entry name" value="P-loop containing nucleoside triphosphate hydrolases"/>
    <property type="match status" value="1"/>
</dbReference>
<accession>A0ABT5U4C8</accession>
<dbReference type="Pfam" id="PF13191">
    <property type="entry name" value="AAA_16"/>
    <property type="match status" value="1"/>
</dbReference>
<dbReference type="Proteomes" id="UP001528823">
    <property type="component" value="Unassembled WGS sequence"/>
</dbReference>
<evidence type="ECO:0000313" key="8">
    <source>
        <dbReference type="Proteomes" id="UP001528823"/>
    </source>
</evidence>
<dbReference type="SMART" id="SM00220">
    <property type="entry name" value="S_TKc"/>
    <property type="match status" value="1"/>
</dbReference>
<dbReference type="PANTHER" id="PTHR24348">
    <property type="entry name" value="SERINE/THREONINE-PROTEIN KINASE UNC-51-RELATED"/>
    <property type="match status" value="1"/>
</dbReference>
<dbReference type="Gene3D" id="1.10.510.10">
    <property type="entry name" value="Transferase(Phosphotransferase) domain 1"/>
    <property type="match status" value="1"/>
</dbReference>
<dbReference type="InterPro" id="IPR001054">
    <property type="entry name" value="A/G_cyclase"/>
</dbReference>
<evidence type="ECO:0000259" key="6">
    <source>
        <dbReference type="PROSITE" id="PS50125"/>
    </source>
</evidence>
<evidence type="ECO:0000259" key="5">
    <source>
        <dbReference type="PROSITE" id="PS50011"/>
    </source>
</evidence>